<keyword evidence="1" id="KW-0472">Membrane</keyword>
<proteinExistence type="predicted"/>
<dbReference type="AlphaFoldDB" id="A0A6A6P0B0"/>
<keyword evidence="1" id="KW-1133">Transmembrane helix</keyword>
<name>A0A6A6P0B0_9PEZI</name>
<accession>A0A6A6P0B0</accession>
<dbReference type="Proteomes" id="UP000799766">
    <property type="component" value="Unassembled WGS sequence"/>
</dbReference>
<keyword evidence="1" id="KW-0812">Transmembrane</keyword>
<organism evidence="2 3">
    <name type="scientific">Lineolata rhizophorae</name>
    <dbReference type="NCBI Taxonomy" id="578093"/>
    <lineage>
        <taxon>Eukaryota</taxon>
        <taxon>Fungi</taxon>
        <taxon>Dikarya</taxon>
        <taxon>Ascomycota</taxon>
        <taxon>Pezizomycotina</taxon>
        <taxon>Dothideomycetes</taxon>
        <taxon>Dothideomycetes incertae sedis</taxon>
        <taxon>Lineolatales</taxon>
        <taxon>Lineolataceae</taxon>
        <taxon>Lineolata</taxon>
    </lineage>
</organism>
<evidence type="ECO:0000313" key="3">
    <source>
        <dbReference type="Proteomes" id="UP000799766"/>
    </source>
</evidence>
<evidence type="ECO:0000313" key="2">
    <source>
        <dbReference type="EMBL" id="KAF2457339.1"/>
    </source>
</evidence>
<evidence type="ECO:0000256" key="1">
    <source>
        <dbReference type="SAM" id="Phobius"/>
    </source>
</evidence>
<keyword evidence="3" id="KW-1185">Reference proteome</keyword>
<protein>
    <submittedName>
        <fullName evidence="2">Uncharacterized protein</fullName>
    </submittedName>
</protein>
<sequence length="181" mass="20878">MRIRVEMFDNKRHLVFHCQALEKVQVELGAYLTARYASPGLLERIGRSEVLLCHEVTVYKVLPHLLLLLRKVLLNPNLLWPNFVICVGRIALRRHRQVSLDHETGVEVDMARVEKFGQSCLPSGLLCLLSPFIFLSLCALCLLSPAFRLLLCELRLQKEFLIIWRGVFHVAKGRTLEFEEC</sequence>
<feature type="transmembrane region" description="Helical" evidence="1">
    <location>
        <begin position="128"/>
        <end position="151"/>
    </location>
</feature>
<dbReference type="EMBL" id="MU001681">
    <property type="protein sequence ID" value="KAF2457339.1"/>
    <property type="molecule type" value="Genomic_DNA"/>
</dbReference>
<gene>
    <name evidence="2" type="ORF">BDY21DRAFT_39215</name>
</gene>
<reference evidence="2" key="1">
    <citation type="journal article" date="2020" name="Stud. Mycol.">
        <title>101 Dothideomycetes genomes: a test case for predicting lifestyles and emergence of pathogens.</title>
        <authorList>
            <person name="Haridas S."/>
            <person name="Albert R."/>
            <person name="Binder M."/>
            <person name="Bloem J."/>
            <person name="Labutti K."/>
            <person name="Salamov A."/>
            <person name="Andreopoulos B."/>
            <person name="Baker S."/>
            <person name="Barry K."/>
            <person name="Bills G."/>
            <person name="Bluhm B."/>
            <person name="Cannon C."/>
            <person name="Castanera R."/>
            <person name="Culley D."/>
            <person name="Daum C."/>
            <person name="Ezra D."/>
            <person name="Gonzalez J."/>
            <person name="Henrissat B."/>
            <person name="Kuo A."/>
            <person name="Liang C."/>
            <person name="Lipzen A."/>
            <person name="Lutzoni F."/>
            <person name="Magnuson J."/>
            <person name="Mondo S."/>
            <person name="Nolan M."/>
            <person name="Ohm R."/>
            <person name="Pangilinan J."/>
            <person name="Park H.-J."/>
            <person name="Ramirez L."/>
            <person name="Alfaro M."/>
            <person name="Sun H."/>
            <person name="Tritt A."/>
            <person name="Yoshinaga Y."/>
            <person name="Zwiers L.-H."/>
            <person name="Turgeon B."/>
            <person name="Goodwin S."/>
            <person name="Spatafora J."/>
            <person name="Crous P."/>
            <person name="Grigoriev I."/>
        </authorList>
    </citation>
    <scope>NUCLEOTIDE SEQUENCE</scope>
    <source>
        <strain evidence="2">ATCC 16933</strain>
    </source>
</reference>